<name>A0AAE4UD66_MYCIT</name>
<dbReference type="Proteomes" id="UP001187143">
    <property type="component" value="Unassembled WGS sequence"/>
</dbReference>
<evidence type="ECO:0000313" key="1">
    <source>
        <dbReference type="EMBL" id="MDV7014232.1"/>
    </source>
</evidence>
<organism evidence="1 2">
    <name type="scientific">Mycobacterium intracellulare</name>
    <dbReference type="NCBI Taxonomy" id="1767"/>
    <lineage>
        <taxon>Bacteria</taxon>
        <taxon>Bacillati</taxon>
        <taxon>Actinomycetota</taxon>
        <taxon>Actinomycetes</taxon>
        <taxon>Mycobacteriales</taxon>
        <taxon>Mycobacteriaceae</taxon>
        <taxon>Mycobacterium</taxon>
        <taxon>Mycobacterium avium complex (MAC)</taxon>
    </lineage>
</organism>
<proteinExistence type="predicted"/>
<evidence type="ECO:0000313" key="2">
    <source>
        <dbReference type="Proteomes" id="UP001187143"/>
    </source>
</evidence>
<accession>A0AAE4UD66</accession>
<reference evidence="1" key="1">
    <citation type="submission" date="2023-10" db="EMBL/GenBank/DDBJ databases">
        <title>Characterization and genome sequence of Mycobacterium intracellulare ABSURDO, a novel pathogenic isolate with three colony morphotypes that vary in growth and acid-fastness.</title>
        <authorList>
            <person name="Jude B.A."/>
            <person name="Robinson R.T."/>
        </authorList>
    </citation>
    <scope>NUCLEOTIDE SEQUENCE</scope>
    <source>
        <strain evidence="1">ABSURDO Component B</strain>
    </source>
</reference>
<dbReference type="EMBL" id="JAWLLD010000021">
    <property type="protein sequence ID" value="MDV7014232.1"/>
    <property type="molecule type" value="Genomic_DNA"/>
</dbReference>
<dbReference type="AlphaFoldDB" id="A0AAE4UD66"/>
<protein>
    <submittedName>
        <fullName evidence="1">Uncharacterized protein</fullName>
    </submittedName>
</protein>
<dbReference type="RefSeq" id="WP_317728717.1">
    <property type="nucleotide sequence ID" value="NZ_JAWLLC010000033.1"/>
</dbReference>
<gene>
    <name evidence="1" type="ORF">R4F53_18245</name>
</gene>
<sequence length="116" mass="12748">MATRKRAVATDFKPSAGERLRAELSKSDDPFSVTLLIEDAAQTADFLERLRPVLNGDRDAWLAVKIGAKTVEVVVTNPLNQYRQLSEHLRKLLVTIHGQRASIPGDPDDGDDPTAV</sequence>
<comment type="caution">
    <text evidence="1">The sequence shown here is derived from an EMBL/GenBank/DDBJ whole genome shotgun (WGS) entry which is preliminary data.</text>
</comment>